<dbReference type="AlphaFoldDB" id="A0A8J7QCE8"/>
<gene>
    <name evidence="2" type="ORF">J3U88_32000</name>
</gene>
<protein>
    <recommendedName>
        <fullName evidence="1">Competence protein CoiA-like N-terminal domain-containing protein</fullName>
    </recommendedName>
</protein>
<dbReference type="InterPro" id="IPR057253">
    <property type="entry name" value="CoiA-like_N"/>
</dbReference>
<reference evidence="2" key="1">
    <citation type="submission" date="2021-03" db="EMBL/GenBank/DDBJ databases">
        <authorList>
            <person name="Wang G."/>
        </authorList>
    </citation>
    <scope>NUCLEOTIDE SEQUENCE</scope>
    <source>
        <strain evidence="2">KCTC 12899</strain>
    </source>
</reference>
<dbReference type="RefSeq" id="WP_207863101.1">
    <property type="nucleotide sequence ID" value="NZ_JAFREP010000050.1"/>
</dbReference>
<feature type="domain" description="Competence protein CoiA-like N-terminal" evidence="1">
    <location>
        <begin position="18"/>
        <end position="50"/>
    </location>
</feature>
<organism evidence="2 3">
    <name type="scientific">Acanthopleuribacter pedis</name>
    <dbReference type="NCBI Taxonomy" id="442870"/>
    <lineage>
        <taxon>Bacteria</taxon>
        <taxon>Pseudomonadati</taxon>
        <taxon>Acidobacteriota</taxon>
        <taxon>Holophagae</taxon>
        <taxon>Acanthopleuribacterales</taxon>
        <taxon>Acanthopleuribacteraceae</taxon>
        <taxon>Acanthopleuribacter</taxon>
    </lineage>
</organism>
<evidence type="ECO:0000259" key="1">
    <source>
        <dbReference type="Pfam" id="PF25164"/>
    </source>
</evidence>
<keyword evidence="3" id="KW-1185">Reference proteome</keyword>
<sequence>MQIAIKDTKRSRAFWGATGFRCPGCDGEVLPKCGSKNVHHWAHTISADCDTWSEPEGEWHLYWKSLFPEDWLEVVMGENREHRADIRRPDGLVIELQHSSILFPEAEERCEFYGDIIWVFNAHQYISRCSILCWHNEYPPRWNGGDKPPEWFGKGSWNTDLTLSCPDQIWSRNSEFHSSTDKGSLSISVSMSEVNEDLASASFISWDIKKVLERIVHCKERLRHFAGKDNKIIEWSSKLKKAEEELASWDTSICFLKQAVPVNAEEFKLVEVAGVQIEGVPLRIKWSHPRQAFSELECPYLWDFDKDYILFFPAVEAKRQVKPFLESVLLKKNAVIAALRKI</sequence>
<evidence type="ECO:0000313" key="3">
    <source>
        <dbReference type="Proteomes" id="UP000664417"/>
    </source>
</evidence>
<accession>A0A8J7QCE8</accession>
<name>A0A8J7QCE8_9BACT</name>
<comment type="caution">
    <text evidence="2">The sequence shown here is derived from an EMBL/GenBank/DDBJ whole genome shotgun (WGS) entry which is preliminary data.</text>
</comment>
<dbReference type="Proteomes" id="UP000664417">
    <property type="component" value="Unassembled WGS sequence"/>
</dbReference>
<evidence type="ECO:0000313" key="2">
    <source>
        <dbReference type="EMBL" id="MBO1323131.1"/>
    </source>
</evidence>
<proteinExistence type="predicted"/>
<dbReference type="EMBL" id="JAFREP010000050">
    <property type="protein sequence ID" value="MBO1323131.1"/>
    <property type="molecule type" value="Genomic_DNA"/>
</dbReference>
<dbReference type="Pfam" id="PF25164">
    <property type="entry name" value="CoiA_N"/>
    <property type="match status" value="1"/>
</dbReference>